<dbReference type="InParanoid" id="A0A674HFX2"/>
<dbReference type="GeneTree" id="ENSGT01140000285253"/>
<evidence type="ECO:0000313" key="3">
    <source>
        <dbReference type="Proteomes" id="UP000007754"/>
    </source>
</evidence>
<organism evidence="2 3">
    <name type="scientific">Taeniopygia guttata</name>
    <name type="common">Zebra finch</name>
    <name type="synonym">Poephila guttata</name>
    <dbReference type="NCBI Taxonomy" id="59729"/>
    <lineage>
        <taxon>Eukaryota</taxon>
        <taxon>Metazoa</taxon>
        <taxon>Chordata</taxon>
        <taxon>Craniata</taxon>
        <taxon>Vertebrata</taxon>
        <taxon>Euteleostomi</taxon>
        <taxon>Archelosauria</taxon>
        <taxon>Archosauria</taxon>
        <taxon>Dinosauria</taxon>
        <taxon>Saurischia</taxon>
        <taxon>Theropoda</taxon>
        <taxon>Coelurosauria</taxon>
        <taxon>Aves</taxon>
        <taxon>Neognathae</taxon>
        <taxon>Neoaves</taxon>
        <taxon>Telluraves</taxon>
        <taxon>Australaves</taxon>
        <taxon>Passeriformes</taxon>
        <taxon>Passeroidea</taxon>
        <taxon>Estrildidae</taxon>
        <taxon>Estrildinae</taxon>
        <taxon>Taeniopygia</taxon>
    </lineage>
</organism>
<dbReference type="AlphaFoldDB" id="A0A674HFX2"/>
<feature type="region of interest" description="Disordered" evidence="1">
    <location>
        <begin position="1"/>
        <end position="134"/>
    </location>
</feature>
<feature type="compositionally biased region" description="Pro residues" evidence="1">
    <location>
        <begin position="90"/>
        <end position="99"/>
    </location>
</feature>
<reference evidence="2 3" key="1">
    <citation type="journal article" date="2010" name="Nature">
        <title>The genome of a songbird.</title>
        <authorList>
            <person name="Warren W.C."/>
            <person name="Clayton D.F."/>
            <person name="Ellegren H."/>
            <person name="Arnold A.P."/>
            <person name="Hillier L.W."/>
            <person name="Kunstner A."/>
            <person name="Searle S."/>
            <person name="White S."/>
            <person name="Vilella A.J."/>
            <person name="Fairley S."/>
            <person name="Heger A."/>
            <person name="Kong L."/>
            <person name="Ponting C.P."/>
            <person name="Jarvis E.D."/>
            <person name="Mello C.V."/>
            <person name="Minx P."/>
            <person name="Lovell P."/>
            <person name="Velho T.A."/>
            <person name="Ferris M."/>
            <person name="Balakrishnan C.N."/>
            <person name="Sinha S."/>
            <person name="Blatti C."/>
            <person name="London S.E."/>
            <person name="Li Y."/>
            <person name="Lin Y.C."/>
            <person name="George J."/>
            <person name="Sweedler J."/>
            <person name="Southey B."/>
            <person name="Gunaratne P."/>
            <person name="Watson M."/>
            <person name="Nam K."/>
            <person name="Backstrom N."/>
            <person name="Smeds L."/>
            <person name="Nabholz B."/>
            <person name="Itoh Y."/>
            <person name="Whitney O."/>
            <person name="Pfenning A.R."/>
            <person name="Howard J."/>
            <person name="Volker M."/>
            <person name="Skinner B.M."/>
            <person name="Griffin D.K."/>
            <person name="Ye L."/>
            <person name="McLaren W.M."/>
            <person name="Flicek P."/>
            <person name="Quesada V."/>
            <person name="Velasco G."/>
            <person name="Lopez-Otin C."/>
            <person name="Puente X.S."/>
            <person name="Olender T."/>
            <person name="Lancet D."/>
            <person name="Smit A.F."/>
            <person name="Hubley R."/>
            <person name="Konkel M.K."/>
            <person name="Walker J.A."/>
            <person name="Batzer M.A."/>
            <person name="Gu W."/>
            <person name="Pollock D.D."/>
            <person name="Chen L."/>
            <person name="Cheng Z."/>
            <person name="Eichler E.E."/>
            <person name="Stapley J."/>
            <person name="Slate J."/>
            <person name="Ekblom R."/>
            <person name="Birkhead T."/>
            <person name="Burke T."/>
            <person name="Burt D."/>
            <person name="Scharff C."/>
            <person name="Adam I."/>
            <person name="Richard H."/>
            <person name="Sultan M."/>
            <person name="Soldatov A."/>
            <person name="Lehrach H."/>
            <person name="Edwards S.V."/>
            <person name="Yang S.P."/>
            <person name="Li X."/>
            <person name="Graves T."/>
            <person name="Fulton L."/>
            <person name="Nelson J."/>
            <person name="Chinwalla A."/>
            <person name="Hou S."/>
            <person name="Mardis E.R."/>
            <person name="Wilson R.K."/>
        </authorList>
    </citation>
    <scope>NUCLEOTIDE SEQUENCE [LARGE SCALE GENOMIC DNA]</scope>
</reference>
<dbReference type="Ensembl" id="ENSTGUT00000038661.1">
    <property type="protein sequence ID" value="ENSTGUP00000033094.1"/>
    <property type="gene ID" value="ENSTGUG00000026356.1"/>
</dbReference>
<keyword evidence="3" id="KW-1185">Reference proteome</keyword>
<dbReference type="Proteomes" id="UP000007754">
    <property type="component" value="Chromosome 22"/>
</dbReference>
<reference evidence="2" key="3">
    <citation type="submission" date="2025-09" db="UniProtKB">
        <authorList>
            <consortium name="Ensembl"/>
        </authorList>
    </citation>
    <scope>IDENTIFICATION</scope>
</reference>
<feature type="compositionally biased region" description="Low complexity" evidence="1">
    <location>
        <begin position="75"/>
        <end position="88"/>
    </location>
</feature>
<evidence type="ECO:0000313" key="2">
    <source>
        <dbReference type="Ensembl" id="ENSTGUP00000033094.1"/>
    </source>
</evidence>
<proteinExistence type="predicted"/>
<protein>
    <submittedName>
        <fullName evidence="2">Uncharacterized protein</fullName>
    </submittedName>
</protein>
<name>A0A674HFX2_TAEGU</name>
<feature type="compositionally biased region" description="Basic and acidic residues" evidence="1">
    <location>
        <begin position="105"/>
        <end position="114"/>
    </location>
</feature>
<reference evidence="2" key="2">
    <citation type="submission" date="2025-08" db="UniProtKB">
        <authorList>
            <consortium name="Ensembl"/>
        </authorList>
    </citation>
    <scope>IDENTIFICATION</scope>
</reference>
<accession>A0A674HFX2</accession>
<evidence type="ECO:0000256" key="1">
    <source>
        <dbReference type="SAM" id="MobiDB-lite"/>
    </source>
</evidence>
<sequence length="330" mass="33405">MSPGRSGHQPGAGPASQLPPARSPGAGGTVPDRPLPSQRGDSWRVPAAGTGCQPPGGARYSLWDQKSEFKKQPAWKRPAAAAGRAARPFEPVPAVPCPRPCQELSQRRRDRRTDGQPQRLCRRGGGGKAVLSPGAAGRGTMAGCAHSWFGLPIPGLDLPIPGLGLPIPGFGVPIPGFGVPIPGFGLPIPGFGLAIPGFGLPIPRFGVPIPGLGLPIPGLDLPIPGFGLPIPGFGVPIPGLGLPIPGFGVPIPGLGLPIPRFGVPIPGFGVPIPGFGVPIPGFGLPIPGFGLPIPGFGVPIPGLGFAHSRVCIPGLGLPTPGFVHSRVFHS</sequence>